<evidence type="ECO:0000256" key="4">
    <source>
        <dbReference type="ARBA" id="ARBA00022792"/>
    </source>
</evidence>
<accession>A0ABR4AFB6</accession>
<keyword evidence="6 8" id="KW-0496">Mitochondrion</keyword>
<dbReference type="EMBL" id="JBEFKJ010000009">
    <property type="protein sequence ID" value="KAL2044517.1"/>
    <property type="molecule type" value="Genomic_DNA"/>
</dbReference>
<evidence type="ECO:0000256" key="7">
    <source>
        <dbReference type="ARBA" id="ARBA00023136"/>
    </source>
</evidence>
<proteinExistence type="inferred from homology"/>
<evidence type="ECO:0000256" key="5">
    <source>
        <dbReference type="ARBA" id="ARBA00022946"/>
    </source>
</evidence>
<comment type="function">
    <text evidence="1">Probable mitochondrial mRNA stabilization factor.</text>
</comment>
<comment type="similarity">
    <text evidence="3 8">Belongs to the ATP25 family.</text>
</comment>
<evidence type="ECO:0000256" key="8">
    <source>
        <dbReference type="RuleBase" id="RU367062"/>
    </source>
</evidence>
<dbReference type="SUPFAM" id="SSF81301">
    <property type="entry name" value="Nucleotidyltransferase"/>
    <property type="match status" value="1"/>
</dbReference>
<evidence type="ECO:0000256" key="1">
    <source>
        <dbReference type="ARBA" id="ARBA00003470"/>
    </source>
</evidence>
<dbReference type="Gene3D" id="3.30.460.10">
    <property type="entry name" value="Beta Polymerase, domain 2"/>
    <property type="match status" value="1"/>
</dbReference>
<comment type="function">
    <text evidence="8">Mitochondrial mRNA stabilization factor.</text>
</comment>
<gene>
    <name evidence="10" type="ORF">N7G274_003222</name>
</gene>
<evidence type="ECO:0000256" key="2">
    <source>
        <dbReference type="ARBA" id="ARBA00004443"/>
    </source>
</evidence>
<evidence type="ECO:0000313" key="11">
    <source>
        <dbReference type="Proteomes" id="UP001590950"/>
    </source>
</evidence>
<evidence type="ECO:0000256" key="6">
    <source>
        <dbReference type="ARBA" id="ARBA00023128"/>
    </source>
</evidence>
<dbReference type="PANTHER" id="PTHR28087">
    <property type="entry name" value="ATPASE SYNTHESIS PROTEIN 25, MITOCHONDRIAL"/>
    <property type="match status" value="1"/>
</dbReference>
<evidence type="ECO:0000313" key="10">
    <source>
        <dbReference type="EMBL" id="KAL2044517.1"/>
    </source>
</evidence>
<protein>
    <recommendedName>
        <fullName evidence="8">ATPase synthesis protein 25</fullName>
    </recommendedName>
</protein>
<comment type="subcellular location">
    <subcellularLocation>
        <location evidence="2 8">Mitochondrion inner membrane</location>
        <topology evidence="2 8">Peripheral membrane protein</topology>
        <orientation evidence="2 8">Matrix side</orientation>
    </subcellularLocation>
</comment>
<feature type="compositionally biased region" description="Low complexity" evidence="9">
    <location>
        <begin position="342"/>
        <end position="352"/>
    </location>
</feature>
<dbReference type="InterPro" id="IPR043519">
    <property type="entry name" value="NT_sf"/>
</dbReference>
<feature type="region of interest" description="Disordered" evidence="9">
    <location>
        <begin position="384"/>
        <end position="426"/>
    </location>
</feature>
<keyword evidence="5 8" id="KW-0809">Transit peptide</keyword>
<organism evidence="10 11">
    <name type="scientific">Stereocaulon virgatum</name>
    <dbReference type="NCBI Taxonomy" id="373712"/>
    <lineage>
        <taxon>Eukaryota</taxon>
        <taxon>Fungi</taxon>
        <taxon>Dikarya</taxon>
        <taxon>Ascomycota</taxon>
        <taxon>Pezizomycotina</taxon>
        <taxon>Lecanoromycetes</taxon>
        <taxon>OSLEUM clade</taxon>
        <taxon>Lecanoromycetidae</taxon>
        <taxon>Lecanorales</taxon>
        <taxon>Lecanorineae</taxon>
        <taxon>Stereocaulaceae</taxon>
        <taxon>Stereocaulon</taxon>
    </lineage>
</organism>
<keyword evidence="11" id="KW-1185">Reference proteome</keyword>
<feature type="compositionally biased region" description="Basic and acidic residues" evidence="9">
    <location>
        <begin position="394"/>
        <end position="409"/>
    </location>
</feature>
<evidence type="ECO:0000256" key="9">
    <source>
        <dbReference type="SAM" id="MobiDB-lite"/>
    </source>
</evidence>
<comment type="caution">
    <text evidence="10">The sequence shown here is derived from an EMBL/GenBank/DDBJ whole genome shotgun (WGS) entry which is preliminary data.</text>
</comment>
<dbReference type="InterPro" id="IPR040152">
    <property type="entry name" value="Atp25"/>
</dbReference>
<reference evidence="10 11" key="1">
    <citation type="submission" date="2024-09" db="EMBL/GenBank/DDBJ databases">
        <title>Rethinking Asexuality: The Enigmatic Case of Functional Sexual Genes in Lepraria (Stereocaulaceae).</title>
        <authorList>
            <person name="Doellman M."/>
            <person name="Sun Y."/>
            <person name="Barcenas-Pena A."/>
            <person name="Lumbsch H.T."/>
            <person name="Grewe F."/>
        </authorList>
    </citation>
    <scope>NUCLEOTIDE SEQUENCE [LARGE SCALE GENOMIC DNA]</scope>
    <source>
        <strain evidence="10 11">Mercado 3170</strain>
    </source>
</reference>
<dbReference type="PANTHER" id="PTHR28087:SF1">
    <property type="entry name" value="ATPASE SYNTHESIS PROTEIN 25, MITOCHONDRIAL"/>
    <property type="match status" value="1"/>
</dbReference>
<keyword evidence="7 8" id="KW-0472">Membrane</keyword>
<evidence type="ECO:0000256" key="3">
    <source>
        <dbReference type="ARBA" id="ARBA00010787"/>
    </source>
</evidence>
<dbReference type="Proteomes" id="UP001590950">
    <property type="component" value="Unassembled WGS sequence"/>
</dbReference>
<sequence>MAIMVVSRTRAALPAIASTHCWLALFKSFIPNASVSTRPPTKPPFSQLTDYQSRSRRCYSVFHSWRSDLIQQRSPSENGAIENDNSLEAELAPSEDGAPTSATSTPWYLQVDMPQRTSNPLLQSQQIPELPPDPPPLLQPMLEHISTDLGLDDLKLYDLRNIDPPPALGANLLMVLGTARSEKHLHVSADRFCRWLKTTHKLSPYADGLMGRGELKLKLRRKARRARLLSNVGSSETSNVDDGIRTGWICVDVGTIDDGRAPVETLVGQEGYVGFGEEVGGAKVVIQMLTAEKREELDLEDLWGKMQRRQQRKEERFSRGQAALLTTQEIGPWSSKQERSSSDLLSSLSSSSKPPIGKFDQRRYYHHQSVSLGVGPEAFLNGGHRGLDELSLEPDIRPPETSHPERETESTFSSTQEHQHSGGKGHFGDASKLIALQTLVDHLERLPSQDAIRALGKGAGDFDSTAFLSSFYQSYPLFPSVDHWECRLAVVCHGIIIGHPGYSKFHLEFLTNEMQSSLVEIPARIFLRLFKTFLTSFAKDAAPLSLSERSVLSAANVLEFMSLHGHDILTEEIRSDLLVATLRVFSVANDHPKKLSRKAFQNLMYLFDCYLGKPPTVETELRIFHEYADQWGLSGIEEYWRFPARYMRPRPRAMYLAMFRRVAQSKYRTFVMRMLRECIPEMHREEPAVQLDADLAQAVMECVLVAEPNIKRMAMDESNHEREWVRLWRHCQEAL</sequence>
<keyword evidence="4 8" id="KW-0999">Mitochondrion inner membrane</keyword>
<feature type="region of interest" description="Disordered" evidence="9">
    <location>
        <begin position="328"/>
        <end position="352"/>
    </location>
</feature>
<name>A0ABR4AFB6_9LECA</name>